<comment type="caution">
    <text evidence="3">The sequence shown here is derived from an EMBL/GenBank/DDBJ whole genome shotgun (WGS) entry which is preliminary data.</text>
</comment>
<accession>A0AAJ0BT20</accession>
<dbReference type="InterPro" id="IPR002347">
    <property type="entry name" value="SDR_fam"/>
</dbReference>
<dbReference type="Proteomes" id="UP001244011">
    <property type="component" value="Unassembled WGS sequence"/>
</dbReference>
<feature type="domain" description="Ketoreductase" evidence="2">
    <location>
        <begin position="27"/>
        <end position="152"/>
    </location>
</feature>
<organism evidence="3 4">
    <name type="scientific">Phialemonium atrogriseum</name>
    <dbReference type="NCBI Taxonomy" id="1093897"/>
    <lineage>
        <taxon>Eukaryota</taxon>
        <taxon>Fungi</taxon>
        <taxon>Dikarya</taxon>
        <taxon>Ascomycota</taxon>
        <taxon>Pezizomycotina</taxon>
        <taxon>Sordariomycetes</taxon>
        <taxon>Sordariomycetidae</taxon>
        <taxon>Cephalothecales</taxon>
        <taxon>Cephalothecaceae</taxon>
        <taxon>Phialemonium</taxon>
    </lineage>
</organism>
<dbReference type="Gene3D" id="3.40.50.720">
    <property type="entry name" value="NAD(P)-binding Rossmann-like Domain"/>
    <property type="match status" value="1"/>
</dbReference>
<dbReference type="AlphaFoldDB" id="A0AAJ0BT20"/>
<name>A0AAJ0BT20_9PEZI</name>
<reference evidence="3" key="1">
    <citation type="submission" date="2023-06" db="EMBL/GenBank/DDBJ databases">
        <title>Genome-scale phylogeny and comparative genomics of the fungal order Sordariales.</title>
        <authorList>
            <consortium name="Lawrence Berkeley National Laboratory"/>
            <person name="Hensen N."/>
            <person name="Bonometti L."/>
            <person name="Westerberg I."/>
            <person name="Brannstrom I.O."/>
            <person name="Guillou S."/>
            <person name="Cros-Aarteil S."/>
            <person name="Calhoun S."/>
            <person name="Haridas S."/>
            <person name="Kuo A."/>
            <person name="Mondo S."/>
            <person name="Pangilinan J."/>
            <person name="Riley R."/>
            <person name="Labutti K."/>
            <person name="Andreopoulos B."/>
            <person name="Lipzen A."/>
            <person name="Chen C."/>
            <person name="Yanf M."/>
            <person name="Daum C."/>
            <person name="Ng V."/>
            <person name="Clum A."/>
            <person name="Steindorff A."/>
            <person name="Ohm R."/>
            <person name="Martin F."/>
            <person name="Silar P."/>
            <person name="Natvig D."/>
            <person name="Lalanne C."/>
            <person name="Gautier V."/>
            <person name="Ament-Velasquez S.L."/>
            <person name="Kruys A."/>
            <person name="Hutchinson M.I."/>
            <person name="Powell A.J."/>
            <person name="Barry K."/>
            <person name="Miller A.N."/>
            <person name="Grigoriev I.V."/>
            <person name="Debuchy R."/>
            <person name="Gladieux P."/>
            <person name="Thoren M.H."/>
            <person name="Johannesson H."/>
        </authorList>
    </citation>
    <scope>NUCLEOTIDE SEQUENCE</scope>
    <source>
        <strain evidence="3">8032-3</strain>
    </source>
</reference>
<keyword evidence="4" id="KW-1185">Reference proteome</keyword>
<gene>
    <name evidence="3" type="ORF">QBC33DRAFT_596161</name>
</gene>
<sequence length="328" mass="35167">MPFIVDFVRSQYTRLPLAATPAAVEGGTYVVTGSNTGLGLECAKHLARLGAARLILAVRSSQRGDAALATIHEETGRSDVGEVWELDLASLASVEAFAARLAALDRVDAVIANAGVSLVEYALADGFEESLMINFVATMLLAVRALPVLRASAEKFKIQPHLVVVASSVAFIVDGPSVDVDGNILEALSTRDASVMSQRYQLTKQLQIYAVRELARLVPVAESGVVINTLNPGMCSTDLQRHSRLAGKLAMGLVGLFVGRTAEEGSRTLVHAAVAGPETHGKYLSDCEDKEHEMPAWMRDESGSRVQKRVWEDLVKALKARGHSIDIP</sequence>
<evidence type="ECO:0000256" key="1">
    <source>
        <dbReference type="ARBA" id="ARBA00023002"/>
    </source>
</evidence>
<keyword evidence="1" id="KW-0560">Oxidoreductase</keyword>
<proteinExistence type="predicted"/>
<dbReference type="InterPro" id="IPR057326">
    <property type="entry name" value="KR_dom"/>
</dbReference>
<dbReference type="SMART" id="SM00822">
    <property type="entry name" value="PKS_KR"/>
    <property type="match status" value="1"/>
</dbReference>
<dbReference type="Pfam" id="PF00106">
    <property type="entry name" value="adh_short"/>
    <property type="match status" value="1"/>
</dbReference>
<evidence type="ECO:0000313" key="4">
    <source>
        <dbReference type="Proteomes" id="UP001244011"/>
    </source>
</evidence>
<dbReference type="PRINTS" id="PR00081">
    <property type="entry name" value="GDHRDH"/>
</dbReference>
<dbReference type="GO" id="GO:0016491">
    <property type="term" value="F:oxidoreductase activity"/>
    <property type="evidence" value="ECO:0007669"/>
    <property type="project" value="UniProtKB-KW"/>
</dbReference>
<evidence type="ECO:0000313" key="3">
    <source>
        <dbReference type="EMBL" id="KAK1763925.1"/>
    </source>
</evidence>
<dbReference type="InterPro" id="IPR036291">
    <property type="entry name" value="NAD(P)-bd_dom_sf"/>
</dbReference>
<protein>
    <submittedName>
        <fullName evidence="3">Short-chain dehydrogenase</fullName>
    </submittedName>
</protein>
<dbReference type="SUPFAM" id="SSF51735">
    <property type="entry name" value="NAD(P)-binding Rossmann-fold domains"/>
    <property type="match status" value="1"/>
</dbReference>
<evidence type="ECO:0000259" key="2">
    <source>
        <dbReference type="SMART" id="SM00822"/>
    </source>
</evidence>
<dbReference type="PANTHER" id="PTHR43157">
    <property type="entry name" value="PHOSPHATIDYLINOSITOL-GLYCAN BIOSYNTHESIS CLASS F PROTEIN-RELATED"/>
    <property type="match status" value="1"/>
</dbReference>
<dbReference type="GeneID" id="85315052"/>
<dbReference type="RefSeq" id="XP_060280138.1">
    <property type="nucleotide sequence ID" value="XM_060431865.1"/>
</dbReference>
<dbReference type="EMBL" id="MU839023">
    <property type="protein sequence ID" value="KAK1763925.1"/>
    <property type="molecule type" value="Genomic_DNA"/>
</dbReference>
<dbReference type="PANTHER" id="PTHR43157:SF31">
    <property type="entry name" value="PHOSPHATIDYLINOSITOL-GLYCAN BIOSYNTHESIS CLASS F PROTEIN"/>
    <property type="match status" value="1"/>
</dbReference>